<gene>
    <name evidence="2" type="ORF">CLV43_10333</name>
</gene>
<name>A0A2T0TCA6_9PSEU</name>
<reference evidence="2 3" key="1">
    <citation type="submission" date="2018-03" db="EMBL/GenBank/DDBJ databases">
        <title>Genomic Encyclopedia of Archaeal and Bacterial Type Strains, Phase II (KMG-II): from individual species to whole genera.</title>
        <authorList>
            <person name="Goeker M."/>
        </authorList>
    </citation>
    <scope>NUCLEOTIDE SEQUENCE [LARGE SCALE GENOMIC DNA]</scope>
    <source>
        <strain evidence="2 3">DSM 44720</strain>
    </source>
</reference>
<protein>
    <recommendedName>
        <fullName evidence="4">Helix-turn-helix protein</fullName>
    </recommendedName>
</protein>
<evidence type="ECO:0000313" key="2">
    <source>
        <dbReference type="EMBL" id="PRY43293.1"/>
    </source>
</evidence>
<dbReference type="OrthoDB" id="3383452at2"/>
<accession>A0A2T0TCA6</accession>
<dbReference type="Proteomes" id="UP000239494">
    <property type="component" value="Unassembled WGS sequence"/>
</dbReference>
<feature type="compositionally biased region" description="Low complexity" evidence="1">
    <location>
        <begin position="136"/>
        <end position="149"/>
    </location>
</feature>
<sequence length="323" mass="34743">MAGNWIQEGDVPRVMIPLDIHPRQVCGAAAARVYAALAYRADNRTGLVDSTLEQIAADADMGRSQAAAGVKRLIADRWIEQVRKGNSRVSNKYRMHAAPTALDRPESRTVDHPENRTVQPSGQSGIPDQTVRNSGPPLVSSLLSPTTSPANGGRDDLSAGSIPGLLVAPTPPHTAATASHAAEFEAFWSAYPKRNGQRVGKKAATREFAKARKTATAEQLLAAVVKYAATCNGYPKDAERFLRDEIWADLMPTPPTGDLTDDEVDELLGHDNAPLPAPPPNLTPGSLEWKAFRTAAIATRRAERRTKAAALRQHTQTTARSIA</sequence>
<proteinExistence type="predicted"/>
<comment type="caution">
    <text evidence="2">The sequence shown here is derived from an EMBL/GenBank/DDBJ whole genome shotgun (WGS) entry which is preliminary data.</text>
</comment>
<dbReference type="RefSeq" id="WP_106186897.1">
    <property type="nucleotide sequence ID" value="NZ_PVTF01000003.1"/>
</dbReference>
<dbReference type="EMBL" id="PVTF01000003">
    <property type="protein sequence ID" value="PRY43293.1"/>
    <property type="molecule type" value="Genomic_DNA"/>
</dbReference>
<evidence type="ECO:0000256" key="1">
    <source>
        <dbReference type="SAM" id="MobiDB-lite"/>
    </source>
</evidence>
<organism evidence="2 3">
    <name type="scientific">Umezawaea tangerina</name>
    <dbReference type="NCBI Taxonomy" id="84725"/>
    <lineage>
        <taxon>Bacteria</taxon>
        <taxon>Bacillati</taxon>
        <taxon>Actinomycetota</taxon>
        <taxon>Actinomycetes</taxon>
        <taxon>Pseudonocardiales</taxon>
        <taxon>Pseudonocardiaceae</taxon>
        <taxon>Umezawaea</taxon>
    </lineage>
</organism>
<feature type="compositionally biased region" description="Basic and acidic residues" evidence="1">
    <location>
        <begin position="103"/>
        <end position="115"/>
    </location>
</feature>
<feature type="compositionally biased region" description="Polar residues" evidence="1">
    <location>
        <begin position="116"/>
        <end position="133"/>
    </location>
</feature>
<dbReference type="AlphaFoldDB" id="A0A2T0TCA6"/>
<feature type="region of interest" description="Disordered" evidence="1">
    <location>
        <begin position="90"/>
        <end position="165"/>
    </location>
</feature>
<keyword evidence="3" id="KW-1185">Reference proteome</keyword>
<evidence type="ECO:0000313" key="3">
    <source>
        <dbReference type="Proteomes" id="UP000239494"/>
    </source>
</evidence>
<evidence type="ECO:0008006" key="4">
    <source>
        <dbReference type="Google" id="ProtNLM"/>
    </source>
</evidence>